<reference evidence="2 3" key="1">
    <citation type="journal article" date="2015" name="Int. J. Syst. Evol. Microbiol.">
        <title>Halomonas salicampi sp. nov., a halotolerant and alkalitolerant bacterium isolated from a saltern soil.</title>
        <authorList>
            <person name="Lee J.C."/>
            <person name="Kim Y.S."/>
            <person name="Yun B.S."/>
            <person name="Whang K.S."/>
        </authorList>
    </citation>
    <scope>NUCLEOTIDE SEQUENCE [LARGE SCALE GENOMIC DNA]</scope>
    <source>
        <strain evidence="2 3">BH103</strain>
    </source>
</reference>
<dbReference type="RefSeq" id="WP_179931316.1">
    <property type="nucleotide sequence ID" value="NZ_JACCDF010000014.1"/>
</dbReference>
<feature type="transmembrane region" description="Helical" evidence="1">
    <location>
        <begin position="38"/>
        <end position="56"/>
    </location>
</feature>
<dbReference type="Proteomes" id="UP000586119">
    <property type="component" value="Unassembled WGS sequence"/>
</dbReference>
<gene>
    <name evidence="2" type="ORF">HZS81_14970</name>
</gene>
<sequence>MKPFRLDQRMAVHMVIASAWLVFLVIANQQASQPEVSIFSYLAFVVFFALGHGAKWEQSVSRVDSMQREACDELE</sequence>
<evidence type="ECO:0000313" key="2">
    <source>
        <dbReference type="EMBL" id="NYS62058.1"/>
    </source>
</evidence>
<keyword evidence="3" id="KW-1185">Reference proteome</keyword>
<name>A0A7Z0LN73_9GAMM</name>
<comment type="caution">
    <text evidence="2">The sequence shown here is derived from an EMBL/GenBank/DDBJ whole genome shotgun (WGS) entry which is preliminary data.</text>
</comment>
<feature type="transmembrane region" description="Helical" evidence="1">
    <location>
        <begin position="12"/>
        <end position="32"/>
    </location>
</feature>
<dbReference type="AlphaFoldDB" id="A0A7Z0LN73"/>
<proteinExistence type="predicted"/>
<dbReference type="EMBL" id="JACCDF010000014">
    <property type="protein sequence ID" value="NYS62058.1"/>
    <property type="molecule type" value="Genomic_DNA"/>
</dbReference>
<accession>A0A7Z0LN73</accession>
<evidence type="ECO:0000256" key="1">
    <source>
        <dbReference type="SAM" id="Phobius"/>
    </source>
</evidence>
<organism evidence="2 3">
    <name type="scientific">Vreelandella salicampi</name>
    <dbReference type="NCBI Taxonomy" id="1449798"/>
    <lineage>
        <taxon>Bacteria</taxon>
        <taxon>Pseudomonadati</taxon>
        <taxon>Pseudomonadota</taxon>
        <taxon>Gammaproteobacteria</taxon>
        <taxon>Oceanospirillales</taxon>
        <taxon>Halomonadaceae</taxon>
        <taxon>Vreelandella</taxon>
    </lineage>
</organism>
<protein>
    <submittedName>
        <fullName evidence="2">Uncharacterized protein</fullName>
    </submittedName>
</protein>
<keyword evidence="1" id="KW-1133">Transmembrane helix</keyword>
<keyword evidence="1" id="KW-0472">Membrane</keyword>
<evidence type="ECO:0000313" key="3">
    <source>
        <dbReference type="Proteomes" id="UP000586119"/>
    </source>
</evidence>
<keyword evidence="1" id="KW-0812">Transmembrane</keyword>